<evidence type="ECO:0000313" key="10">
    <source>
        <dbReference type="EMBL" id="GAA4342639.1"/>
    </source>
</evidence>
<dbReference type="Pfam" id="PF13715">
    <property type="entry name" value="CarbopepD_reg_2"/>
    <property type="match status" value="1"/>
</dbReference>
<evidence type="ECO:0000256" key="2">
    <source>
        <dbReference type="ARBA" id="ARBA00022448"/>
    </source>
</evidence>
<keyword evidence="5 7" id="KW-0472">Membrane</keyword>
<evidence type="ECO:0000256" key="5">
    <source>
        <dbReference type="ARBA" id="ARBA00023136"/>
    </source>
</evidence>
<comment type="caution">
    <text evidence="10">The sequence shown here is derived from an EMBL/GenBank/DDBJ whole genome shotgun (WGS) entry which is preliminary data.</text>
</comment>
<dbReference type="Gene3D" id="2.170.130.10">
    <property type="entry name" value="TonB-dependent receptor, plug domain"/>
    <property type="match status" value="1"/>
</dbReference>
<feature type="domain" description="TonB-dependent receptor plug" evidence="9">
    <location>
        <begin position="111"/>
        <end position="224"/>
    </location>
</feature>
<dbReference type="InterPro" id="IPR039426">
    <property type="entry name" value="TonB-dep_rcpt-like"/>
</dbReference>
<evidence type="ECO:0000259" key="9">
    <source>
        <dbReference type="Pfam" id="PF07715"/>
    </source>
</evidence>
<feature type="chain" id="PRO_5045235463" evidence="8">
    <location>
        <begin position="17"/>
        <end position="1015"/>
    </location>
</feature>
<dbReference type="InterPro" id="IPR037066">
    <property type="entry name" value="Plug_dom_sf"/>
</dbReference>
<reference evidence="11" key="1">
    <citation type="journal article" date="2019" name="Int. J. Syst. Evol. Microbiol.">
        <title>The Global Catalogue of Microorganisms (GCM) 10K type strain sequencing project: providing services to taxonomists for standard genome sequencing and annotation.</title>
        <authorList>
            <consortium name="The Broad Institute Genomics Platform"/>
            <consortium name="The Broad Institute Genome Sequencing Center for Infectious Disease"/>
            <person name="Wu L."/>
            <person name="Ma J."/>
        </authorList>
    </citation>
    <scope>NUCLEOTIDE SEQUENCE [LARGE SCALE GENOMIC DNA]</scope>
    <source>
        <strain evidence="11">JCM 17919</strain>
    </source>
</reference>
<keyword evidence="3 7" id="KW-1134">Transmembrane beta strand</keyword>
<dbReference type="InterPro" id="IPR023996">
    <property type="entry name" value="TonB-dep_OMP_SusC/RagA"/>
</dbReference>
<dbReference type="NCBIfam" id="TIGR04056">
    <property type="entry name" value="OMP_RagA_SusC"/>
    <property type="match status" value="1"/>
</dbReference>
<protein>
    <submittedName>
        <fullName evidence="10">TonB-dependent receptor</fullName>
    </submittedName>
</protein>
<feature type="signal peptide" evidence="8">
    <location>
        <begin position="1"/>
        <end position="16"/>
    </location>
</feature>
<dbReference type="InterPro" id="IPR023997">
    <property type="entry name" value="TonB-dep_OMP_SusC/RagA_CS"/>
</dbReference>
<keyword evidence="10" id="KW-0675">Receptor</keyword>
<dbReference type="NCBIfam" id="TIGR04057">
    <property type="entry name" value="SusC_RagA_signa"/>
    <property type="match status" value="1"/>
</dbReference>
<evidence type="ECO:0000256" key="7">
    <source>
        <dbReference type="PROSITE-ProRule" id="PRU01360"/>
    </source>
</evidence>
<name>A0ABP8HQA7_9BACT</name>
<dbReference type="Gene3D" id="2.60.40.1120">
    <property type="entry name" value="Carboxypeptidase-like, regulatory domain"/>
    <property type="match status" value="1"/>
</dbReference>
<dbReference type="PROSITE" id="PS52016">
    <property type="entry name" value="TONB_DEPENDENT_REC_3"/>
    <property type="match status" value="1"/>
</dbReference>
<evidence type="ECO:0000256" key="1">
    <source>
        <dbReference type="ARBA" id="ARBA00004571"/>
    </source>
</evidence>
<organism evidence="10 11">
    <name type="scientific">Flaviaesturariibacter amylovorans</name>
    <dbReference type="NCBI Taxonomy" id="1084520"/>
    <lineage>
        <taxon>Bacteria</taxon>
        <taxon>Pseudomonadati</taxon>
        <taxon>Bacteroidota</taxon>
        <taxon>Chitinophagia</taxon>
        <taxon>Chitinophagales</taxon>
        <taxon>Chitinophagaceae</taxon>
        <taxon>Flaviaestuariibacter</taxon>
    </lineage>
</organism>
<evidence type="ECO:0000256" key="6">
    <source>
        <dbReference type="ARBA" id="ARBA00023237"/>
    </source>
</evidence>
<dbReference type="InterPro" id="IPR012910">
    <property type="entry name" value="Plug_dom"/>
</dbReference>
<evidence type="ECO:0000256" key="3">
    <source>
        <dbReference type="ARBA" id="ARBA00022452"/>
    </source>
</evidence>
<dbReference type="SUPFAM" id="SSF56935">
    <property type="entry name" value="Porins"/>
    <property type="match status" value="1"/>
</dbReference>
<keyword evidence="4 7" id="KW-0812">Transmembrane</keyword>
<dbReference type="SUPFAM" id="SSF49464">
    <property type="entry name" value="Carboxypeptidase regulatory domain-like"/>
    <property type="match status" value="1"/>
</dbReference>
<sequence length="1015" mass="111357">MALPVLLVLFHVAAFAQTQVTGRVTDPNGAGLAGVTVTVKGQNVATSTNENGQYTLTVPANATTLVFSSVGFTSREEVLNGRSSINLNLAAAAGNLNEVVVVAYGTRRRGDLTSSVTQVTAKDFQKGFQPSAEQLLVGKVAGLQVTTGGGAAGTGSRIRIRGGSSLNGSNDPLVVIDGVPVLEGGVAGSQNILNTINPNDIESISVLKDASATALYGSRASNGVLIITTKKGTRGKVKFTFNTQASVQSLTKYAPVLSGDQVRDVIRRDMEATGDSTYFKKLGTANTNWQKEIYREAFGTDNTLGASGTIANVLPFRLSGGFTHQEGVLKNNSFERISTALNLSPKLLNDHLSVNLNAKFSNTKNNFSDQGAIGNAVFFDPTQPVLSGDAKFTRMGGYWEWTQPSDAAWAPIVGAFSPRALAPLNPVSLINTIDNKSTVNRFIGNLQLDYKLHFLPDLHLLANVGGDWSRGSGNNNRDSMSAAGLLGGGSRSNYKQGQNNFLTDFQLFYQKEFKSIRTKFDVMVGHTFQEFSTDVYNFPSFSYRPIADPRTPGSEIYNLRDTIANSKPRAEDVRYTDLYRLESYIGRVNFNINDKYLIQGVMRRDASSKLNPDGRVGYFPAVSVAWKLKQEFFKNVNFISDLKLRASWGETGNQANLNYYSYIKRYTQGNQSAMYQFGGQFVQVLRPEGYVEDLRWETTQTTNLGLDFGFLNNRIAGSVDVYKRKGFDMLASVPIAPGANFTNEATKNVAAMDMEGFEVALNTVPVRTKDFNWDLNVNFSYNKRKITQLLDYNDPNFTGLPRGGIGIATGNFVSQWIVGSNPSEFYVLKQVYDQNGKPLEGVYEDLNRDGQVNLDDRYYHKQADPKLNVGFSTSVSYKKFTVGMAAHGSLGNYVFNQYDAGAGILSQFKNPTQITSNGSPSYLETGFRNNSNFQFLSDYFIQNASFLRIDNINLGYDLGRVFRSKVGMRINASIQNVAVITNYKGLDPEIADDFGRAGTIYPRPRVYTLGVNLDF</sequence>
<evidence type="ECO:0000256" key="8">
    <source>
        <dbReference type="SAM" id="SignalP"/>
    </source>
</evidence>
<comment type="similarity">
    <text evidence="7">Belongs to the TonB-dependent receptor family.</text>
</comment>
<dbReference type="Gene3D" id="2.40.170.20">
    <property type="entry name" value="TonB-dependent receptor, beta-barrel domain"/>
    <property type="match status" value="1"/>
</dbReference>
<dbReference type="InterPro" id="IPR036942">
    <property type="entry name" value="Beta-barrel_TonB_sf"/>
</dbReference>
<dbReference type="Proteomes" id="UP001501725">
    <property type="component" value="Unassembled WGS sequence"/>
</dbReference>
<proteinExistence type="inferred from homology"/>
<keyword evidence="11" id="KW-1185">Reference proteome</keyword>
<dbReference type="Pfam" id="PF07715">
    <property type="entry name" value="Plug"/>
    <property type="match status" value="1"/>
</dbReference>
<dbReference type="EMBL" id="BAABGY010000016">
    <property type="protein sequence ID" value="GAA4342639.1"/>
    <property type="molecule type" value="Genomic_DNA"/>
</dbReference>
<keyword evidence="2 7" id="KW-0813">Transport</keyword>
<dbReference type="InterPro" id="IPR008969">
    <property type="entry name" value="CarboxyPept-like_regulatory"/>
</dbReference>
<accession>A0ABP8HQA7</accession>
<comment type="subcellular location">
    <subcellularLocation>
        <location evidence="1 7">Cell outer membrane</location>
        <topology evidence="1 7">Multi-pass membrane protein</topology>
    </subcellularLocation>
</comment>
<evidence type="ECO:0000313" key="11">
    <source>
        <dbReference type="Proteomes" id="UP001501725"/>
    </source>
</evidence>
<gene>
    <name evidence="10" type="ORF">GCM10023184_42270</name>
</gene>
<keyword evidence="8" id="KW-0732">Signal</keyword>
<keyword evidence="6 7" id="KW-0998">Cell outer membrane</keyword>
<evidence type="ECO:0000256" key="4">
    <source>
        <dbReference type="ARBA" id="ARBA00022692"/>
    </source>
</evidence>